<dbReference type="HAMAP" id="MF_01685">
    <property type="entry name" value="FENR2"/>
    <property type="match status" value="1"/>
</dbReference>
<comment type="catalytic activity">
    <reaction evidence="6">
        <text>2 reduced [2Fe-2S]-[ferredoxin] + NADP(+) + H(+) = 2 oxidized [2Fe-2S]-[ferredoxin] + NADPH</text>
        <dbReference type="Rhea" id="RHEA:20125"/>
        <dbReference type="Rhea" id="RHEA-COMP:10000"/>
        <dbReference type="Rhea" id="RHEA-COMP:10001"/>
        <dbReference type="ChEBI" id="CHEBI:15378"/>
        <dbReference type="ChEBI" id="CHEBI:33737"/>
        <dbReference type="ChEBI" id="CHEBI:33738"/>
        <dbReference type="ChEBI" id="CHEBI:57783"/>
        <dbReference type="ChEBI" id="CHEBI:58349"/>
        <dbReference type="EC" id="1.18.1.2"/>
    </reaction>
</comment>
<feature type="binding site" evidence="6">
    <location>
        <position position="22"/>
    </location>
    <ligand>
        <name>FAD</name>
        <dbReference type="ChEBI" id="CHEBI:57692"/>
    </ligand>
</feature>
<dbReference type="InterPro" id="IPR023753">
    <property type="entry name" value="FAD/NAD-binding_dom"/>
</dbReference>
<dbReference type="GO" id="GO:0004324">
    <property type="term" value="F:ferredoxin-NADP+ reductase activity"/>
    <property type="evidence" value="ECO:0007669"/>
    <property type="project" value="UniProtKB-UniRule"/>
</dbReference>
<evidence type="ECO:0000313" key="9">
    <source>
        <dbReference type="Proteomes" id="UP000186156"/>
    </source>
</evidence>
<evidence type="ECO:0000256" key="6">
    <source>
        <dbReference type="HAMAP-Rule" id="MF_01685"/>
    </source>
</evidence>
<dbReference type="PRINTS" id="PR00469">
    <property type="entry name" value="PNDRDTASEII"/>
</dbReference>
<dbReference type="AlphaFoldDB" id="A0A1N7KNG2"/>
<reference evidence="9" key="1">
    <citation type="submission" date="2017-01" db="EMBL/GenBank/DDBJ databases">
        <authorList>
            <person name="Varghese N."/>
            <person name="Submissions S."/>
        </authorList>
    </citation>
    <scope>NUCLEOTIDE SEQUENCE [LARGE SCALE GENOMIC DNA]</scope>
    <source>
        <strain evidence="9">DSM 16176</strain>
    </source>
</reference>
<dbReference type="GO" id="GO:0050660">
    <property type="term" value="F:flavin adenine dinucleotide binding"/>
    <property type="evidence" value="ECO:0007669"/>
    <property type="project" value="UniProtKB-UniRule"/>
</dbReference>
<evidence type="ECO:0000256" key="1">
    <source>
        <dbReference type="ARBA" id="ARBA00011738"/>
    </source>
</evidence>
<accession>A0A1N7KNG2</accession>
<feature type="binding site" evidence="6">
    <location>
        <position position="289"/>
    </location>
    <ligand>
        <name>FAD</name>
        <dbReference type="ChEBI" id="CHEBI:57692"/>
    </ligand>
</feature>
<comment type="cofactor">
    <cofactor evidence="6">
        <name>FAD</name>
        <dbReference type="ChEBI" id="CHEBI:57692"/>
    </cofactor>
    <text evidence="6">Binds 1 FAD per subunit.</text>
</comment>
<feature type="binding site" evidence="6">
    <location>
        <position position="54"/>
    </location>
    <ligand>
        <name>FAD</name>
        <dbReference type="ChEBI" id="CHEBI:57692"/>
    </ligand>
</feature>
<keyword evidence="2 6" id="KW-0285">Flavoprotein</keyword>
<feature type="binding site" evidence="6">
    <location>
        <position position="41"/>
    </location>
    <ligand>
        <name>FAD</name>
        <dbReference type="ChEBI" id="CHEBI:57692"/>
    </ligand>
</feature>
<comment type="subunit">
    <text evidence="1 6">Homodimer.</text>
</comment>
<dbReference type="PANTHER" id="PTHR48105">
    <property type="entry name" value="THIOREDOXIN REDUCTASE 1-RELATED-RELATED"/>
    <property type="match status" value="1"/>
</dbReference>
<dbReference type="Gene3D" id="3.50.50.60">
    <property type="entry name" value="FAD/NAD(P)-binding domain"/>
    <property type="match status" value="2"/>
</dbReference>
<name>A0A1N7KNG2_9BACL</name>
<dbReference type="RefSeq" id="WP_076344837.1">
    <property type="nucleotide sequence ID" value="NZ_FTOO01000002.1"/>
</dbReference>
<dbReference type="Pfam" id="PF07992">
    <property type="entry name" value="Pyr_redox_2"/>
    <property type="match status" value="1"/>
</dbReference>
<evidence type="ECO:0000259" key="7">
    <source>
        <dbReference type="Pfam" id="PF07992"/>
    </source>
</evidence>
<evidence type="ECO:0000313" key="8">
    <source>
        <dbReference type="EMBL" id="SIS63000.1"/>
    </source>
</evidence>
<dbReference type="EC" id="1.18.1.2" evidence="6"/>
<protein>
    <recommendedName>
        <fullName evidence="6">Ferredoxin--NADP reductase</fullName>
        <shortName evidence="6">FNR</shortName>
        <shortName evidence="6">Fd-NADP(+) reductase</shortName>
        <ecNumber evidence="6">1.18.1.2</ecNumber>
    </recommendedName>
</protein>
<dbReference type="STRING" id="252246.SAMN05421799_10266"/>
<dbReference type="OrthoDB" id="9806179at2"/>
<evidence type="ECO:0000256" key="5">
    <source>
        <dbReference type="ARBA" id="ARBA00023002"/>
    </source>
</evidence>
<keyword evidence="9" id="KW-1185">Reference proteome</keyword>
<keyword evidence="4 6" id="KW-0521">NADP</keyword>
<dbReference type="EMBL" id="FTOO01000002">
    <property type="protein sequence ID" value="SIS63000.1"/>
    <property type="molecule type" value="Genomic_DNA"/>
</dbReference>
<feature type="binding site" evidence="6">
    <location>
        <position position="49"/>
    </location>
    <ligand>
        <name>FAD</name>
        <dbReference type="ChEBI" id="CHEBI:57692"/>
    </ligand>
</feature>
<feature type="binding site" evidence="6">
    <location>
        <position position="94"/>
    </location>
    <ligand>
        <name>FAD</name>
        <dbReference type="ChEBI" id="CHEBI:57692"/>
    </ligand>
</feature>
<dbReference type="InterPro" id="IPR022890">
    <property type="entry name" value="Fd--NADP_Rdtase_type_2"/>
</dbReference>
<keyword evidence="5 6" id="KW-0560">Oxidoreductase</keyword>
<evidence type="ECO:0000256" key="3">
    <source>
        <dbReference type="ARBA" id="ARBA00022827"/>
    </source>
</evidence>
<evidence type="ECO:0000256" key="4">
    <source>
        <dbReference type="ARBA" id="ARBA00022857"/>
    </source>
</evidence>
<evidence type="ECO:0000256" key="2">
    <source>
        <dbReference type="ARBA" id="ARBA00022630"/>
    </source>
</evidence>
<feature type="domain" description="FAD/NAD(P)-binding" evidence="7">
    <location>
        <begin position="13"/>
        <end position="311"/>
    </location>
</feature>
<dbReference type="SUPFAM" id="SSF51905">
    <property type="entry name" value="FAD/NAD(P)-binding domain"/>
    <property type="match status" value="1"/>
</dbReference>
<proteinExistence type="inferred from homology"/>
<comment type="similarity">
    <text evidence="6">Belongs to the ferredoxin--NADP reductase type 2 family.</text>
</comment>
<feature type="binding site" evidence="6">
    <location>
        <position position="128"/>
    </location>
    <ligand>
        <name>FAD</name>
        <dbReference type="ChEBI" id="CHEBI:57692"/>
    </ligand>
</feature>
<feature type="binding site" evidence="6">
    <location>
        <position position="330"/>
    </location>
    <ligand>
        <name>FAD</name>
        <dbReference type="ChEBI" id="CHEBI:57692"/>
    </ligand>
</feature>
<dbReference type="InterPro" id="IPR050097">
    <property type="entry name" value="Ferredoxin-NADP_redctase_2"/>
</dbReference>
<sequence>MSENVQVQENVTDMLIIGGGPTGLFAAFYAGLRNCSCKIIDSLPQLGGQLAMLYPEKYIYDVAGFPKIRARDLVDQLVEQAMTFKPGVHLNESVERLVKREDGLFELHTNQSVHVGKAVIICAGIGAFTPRPLPAESAKHFEGRGVAYYIDKIDHYRGKRVLVIGGGDTAVDYALMLEEVAESVTLIHRRDGFRAHEDSVRKLFESRVHVKTFYELVDVQGGNWVEKAVIVNNQTKQHEELEIDAIVSGLGFHASLGPIKEWGLEIEKNDIVVNSKMETNIPGIYAAGDIVTYPGKLKLIATGFGEAPTAVNNAKTYIDPKAKLFPGHSTSMTNIGH</sequence>
<dbReference type="PRINTS" id="PR00368">
    <property type="entry name" value="FADPNR"/>
</dbReference>
<dbReference type="GO" id="GO:0050661">
    <property type="term" value="F:NADP binding"/>
    <property type="evidence" value="ECO:0007669"/>
    <property type="project" value="UniProtKB-UniRule"/>
</dbReference>
<gene>
    <name evidence="8" type="ORF">SAMN05421799_10266</name>
</gene>
<organism evidence="8 9">
    <name type="scientific">Alicyclobacillus vulcanalis</name>
    <dbReference type="NCBI Taxonomy" id="252246"/>
    <lineage>
        <taxon>Bacteria</taxon>
        <taxon>Bacillati</taxon>
        <taxon>Bacillota</taxon>
        <taxon>Bacilli</taxon>
        <taxon>Bacillales</taxon>
        <taxon>Alicyclobacillaceae</taxon>
        <taxon>Alicyclobacillus</taxon>
    </lineage>
</organism>
<keyword evidence="3 6" id="KW-0274">FAD</keyword>
<dbReference type="InterPro" id="IPR036188">
    <property type="entry name" value="FAD/NAD-bd_sf"/>
</dbReference>
<dbReference type="Proteomes" id="UP000186156">
    <property type="component" value="Unassembled WGS sequence"/>
</dbReference>